<keyword evidence="2" id="KW-1185">Reference proteome</keyword>
<accession>A0A016UYV0</accession>
<evidence type="ECO:0000313" key="1">
    <source>
        <dbReference type="EMBL" id="EYC20191.1"/>
    </source>
</evidence>
<name>A0A016UYV0_9BILA</name>
<dbReference type="AlphaFoldDB" id="A0A016UYV0"/>
<dbReference type="EMBL" id="JARK01001358">
    <property type="protein sequence ID" value="EYC20191.1"/>
    <property type="molecule type" value="Genomic_DNA"/>
</dbReference>
<evidence type="ECO:0000313" key="2">
    <source>
        <dbReference type="Proteomes" id="UP000024635"/>
    </source>
</evidence>
<organism evidence="1 2">
    <name type="scientific">Ancylostoma ceylanicum</name>
    <dbReference type="NCBI Taxonomy" id="53326"/>
    <lineage>
        <taxon>Eukaryota</taxon>
        <taxon>Metazoa</taxon>
        <taxon>Ecdysozoa</taxon>
        <taxon>Nematoda</taxon>
        <taxon>Chromadorea</taxon>
        <taxon>Rhabditida</taxon>
        <taxon>Rhabditina</taxon>
        <taxon>Rhabditomorpha</taxon>
        <taxon>Strongyloidea</taxon>
        <taxon>Ancylostomatidae</taxon>
        <taxon>Ancylostomatinae</taxon>
        <taxon>Ancylostoma</taxon>
    </lineage>
</organism>
<sequence>MLRAPYTFEADSGSDHDECMFHIYLYLRSNLDEKLLHRDSPGLPLLAGGYRTTDSLQLAPGGALPPLHPIFQIIVCLKS</sequence>
<dbReference type="Proteomes" id="UP000024635">
    <property type="component" value="Unassembled WGS sequence"/>
</dbReference>
<comment type="caution">
    <text evidence="1">The sequence shown here is derived from an EMBL/GenBank/DDBJ whole genome shotgun (WGS) entry which is preliminary data.</text>
</comment>
<reference evidence="2" key="1">
    <citation type="journal article" date="2015" name="Nat. Genet.">
        <title>The genome and transcriptome of the zoonotic hookworm Ancylostoma ceylanicum identify infection-specific gene families.</title>
        <authorList>
            <person name="Schwarz E.M."/>
            <person name="Hu Y."/>
            <person name="Antoshechkin I."/>
            <person name="Miller M.M."/>
            <person name="Sternberg P.W."/>
            <person name="Aroian R.V."/>
        </authorList>
    </citation>
    <scope>NUCLEOTIDE SEQUENCE</scope>
    <source>
        <strain evidence="2">HY135</strain>
    </source>
</reference>
<gene>
    <name evidence="1" type="primary">Acey_s0022.g500</name>
    <name evidence="1" type="ORF">Y032_0022g500</name>
</gene>
<protein>
    <submittedName>
        <fullName evidence="1">Uncharacterized protein</fullName>
    </submittedName>
</protein>
<proteinExistence type="predicted"/>